<keyword evidence="4" id="KW-1185">Reference proteome</keyword>
<evidence type="ECO:0000256" key="1">
    <source>
        <dbReference type="SAM" id="MobiDB-lite"/>
    </source>
</evidence>
<accession>A0ABT2HW01</accession>
<evidence type="ECO:0000313" key="3">
    <source>
        <dbReference type="EMBL" id="MCT2042486.1"/>
    </source>
</evidence>
<dbReference type="Proteomes" id="UP001525379">
    <property type="component" value="Unassembled WGS sequence"/>
</dbReference>
<dbReference type="RefSeq" id="WP_206394727.1">
    <property type="nucleotide sequence ID" value="NZ_JAFDPW010000001.1"/>
</dbReference>
<dbReference type="SUPFAM" id="SSF52833">
    <property type="entry name" value="Thioredoxin-like"/>
    <property type="match status" value="1"/>
</dbReference>
<dbReference type="Pfam" id="PF00578">
    <property type="entry name" value="AhpC-TSA"/>
    <property type="match status" value="1"/>
</dbReference>
<reference evidence="3 4" key="1">
    <citation type="submission" date="2022-04" db="EMBL/GenBank/DDBJ databases">
        <title>Human microbiome associated bacterial genomes.</title>
        <authorList>
            <person name="Sandstrom S."/>
            <person name="Salamzade R."/>
            <person name="Kalan L.R."/>
        </authorList>
    </citation>
    <scope>NUCLEOTIDE SEQUENCE [LARGE SCALE GENOMIC DNA]</scope>
    <source>
        <strain evidence="4">p3-SID1799</strain>
    </source>
</reference>
<feature type="domain" description="Thioredoxin" evidence="2">
    <location>
        <begin position="14"/>
        <end position="165"/>
    </location>
</feature>
<name>A0ABT2HW01_9MICO</name>
<feature type="region of interest" description="Disordered" evidence="1">
    <location>
        <begin position="1"/>
        <end position="23"/>
    </location>
</feature>
<dbReference type="Gene3D" id="3.40.30.10">
    <property type="entry name" value="Glutaredoxin"/>
    <property type="match status" value="1"/>
</dbReference>
<sequence length="168" mass="17968">MTSVEAGTQPENPLAKGDRCPAVQLDSHRGPRVEIGSMDQPMLLVFVPAAYTPVCGSELDELLELVPRAEEAGVQLAIASCDSTATLASWLDAHGASERVLGLSDFWPHGDAARAFGIFDEHSGQPKRYSFAITRDGVIADVAWAFPGDARPLAHHARLLRRVRAAGA</sequence>
<dbReference type="PROSITE" id="PS51352">
    <property type="entry name" value="THIOREDOXIN_2"/>
    <property type="match status" value="1"/>
</dbReference>
<organism evidence="3 4">
    <name type="scientific">Pseudoclavibacter albus</name>
    <dbReference type="NCBI Taxonomy" id="272241"/>
    <lineage>
        <taxon>Bacteria</taxon>
        <taxon>Bacillati</taxon>
        <taxon>Actinomycetota</taxon>
        <taxon>Actinomycetes</taxon>
        <taxon>Micrococcales</taxon>
        <taxon>Microbacteriaceae</taxon>
        <taxon>Pseudoclavibacter</taxon>
    </lineage>
</organism>
<proteinExistence type="predicted"/>
<dbReference type="InterPro" id="IPR036249">
    <property type="entry name" value="Thioredoxin-like_sf"/>
</dbReference>
<dbReference type="InterPro" id="IPR000866">
    <property type="entry name" value="AhpC/TSA"/>
</dbReference>
<dbReference type="EMBL" id="JALXSQ010000010">
    <property type="protein sequence ID" value="MCT2042486.1"/>
    <property type="molecule type" value="Genomic_DNA"/>
</dbReference>
<dbReference type="InterPro" id="IPR013766">
    <property type="entry name" value="Thioredoxin_domain"/>
</dbReference>
<gene>
    <name evidence="3" type="ORF">M3D15_03935</name>
</gene>
<evidence type="ECO:0000313" key="4">
    <source>
        <dbReference type="Proteomes" id="UP001525379"/>
    </source>
</evidence>
<protein>
    <submittedName>
        <fullName evidence="3">Redoxin domain-containing protein</fullName>
    </submittedName>
</protein>
<evidence type="ECO:0000259" key="2">
    <source>
        <dbReference type="PROSITE" id="PS51352"/>
    </source>
</evidence>
<comment type="caution">
    <text evidence="3">The sequence shown here is derived from an EMBL/GenBank/DDBJ whole genome shotgun (WGS) entry which is preliminary data.</text>
</comment>
<feature type="compositionally biased region" description="Polar residues" evidence="1">
    <location>
        <begin position="1"/>
        <end position="11"/>
    </location>
</feature>